<sequence>MAETVDFVPPPLDEPLRVRRPAHKLDKEYVAKFKEGIAKMKALAADDPWNFMQQAAVHCADCDGFSMSPQRGQNFSWGSPLLLAKSFHQMLLAVLRLYTTLCTCGLGQAQNPTTNFYTTARDIMFFGHHANVDRMWDIYCSIRGHTPEFKQNDWLEASFIFYEENRQVVKCKVVLELNPNLGMIFCLLGLIRDERLVINGFRVDPNPNINSIYLAPQSIET</sequence>
<dbReference type="Pfam" id="PF00264">
    <property type="entry name" value="Tyrosinase"/>
    <property type="match status" value="1"/>
</dbReference>
<evidence type="ECO:0000256" key="2">
    <source>
        <dbReference type="ARBA" id="ARBA00009928"/>
    </source>
</evidence>
<accession>A5B6C2</accession>
<dbReference type="Pfam" id="PF12142">
    <property type="entry name" value="PPO1_DWL"/>
    <property type="match status" value="1"/>
</dbReference>
<keyword evidence="3" id="KW-0479">Metal-binding</keyword>
<reference evidence="8" key="1">
    <citation type="journal article" date="2007" name="PLoS ONE">
        <title>The first genome sequence of an elite grapevine cultivar (Pinot noir Vitis vinifera L.): coping with a highly heterozygous genome.</title>
        <authorList>
            <person name="Velasco R."/>
            <person name="Zharkikh A."/>
            <person name="Troggio M."/>
            <person name="Cartwright D.A."/>
            <person name="Cestaro A."/>
            <person name="Pruss D."/>
            <person name="Pindo M."/>
            <person name="FitzGerald L.M."/>
            <person name="Vezzulli S."/>
            <person name="Reid J."/>
            <person name="Malacarne G."/>
            <person name="Iliev D."/>
            <person name="Coppola G."/>
            <person name="Wardell B."/>
            <person name="Micheletti D."/>
            <person name="Macalma T."/>
            <person name="Facci M."/>
            <person name="Mitchell J.T."/>
            <person name="Perazzolli M."/>
            <person name="Eldredge G."/>
            <person name="Gatto P."/>
            <person name="Oyzerski R."/>
            <person name="Moretto M."/>
            <person name="Gutin N."/>
            <person name="Stefanini M."/>
            <person name="Chen Y."/>
            <person name="Segala C."/>
            <person name="Davenport C."/>
            <person name="Dematte L."/>
            <person name="Mraz A."/>
            <person name="Battilana J."/>
            <person name="Stormo K."/>
            <person name="Costa F."/>
            <person name="Tao Q."/>
            <person name="Si-Ammour A."/>
            <person name="Harkins T."/>
            <person name="Lackey A."/>
            <person name="Perbost C."/>
            <person name="Taillon B."/>
            <person name="Stella A."/>
            <person name="Solovyev V."/>
            <person name="Fawcett J.A."/>
            <person name="Sterck L."/>
            <person name="Vandepoele K."/>
            <person name="Grando S.M."/>
            <person name="Toppo S."/>
            <person name="Moser C."/>
            <person name="Lanchbury J."/>
            <person name="Bogden R."/>
            <person name="Skolnick M."/>
            <person name="Sgaramella V."/>
            <person name="Bhatnagar S.K."/>
            <person name="Fontana P."/>
            <person name="Gutin A."/>
            <person name="Van de Peer Y."/>
            <person name="Salamini F."/>
            <person name="Viola R."/>
        </authorList>
    </citation>
    <scope>NUCLEOTIDE SEQUENCE</scope>
</reference>
<keyword evidence="5" id="KW-0186">Copper</keyword>
<evidence type="ECO:0000256" key="1">
    <source>
        <dbReference type="ARBA" id="ARBA00001973"/>
    </source>
</evidence>
<dbReference type="PANTHER" id="PTHR11474">
    <property type="entry name" value="TYROSINASE FAMILY MEMBER"/>
    <property type="match status" value="1"/>
</dbReference>
<evidence type="ECO:0000256" key="4">
    <source>
        <dbReference type="ARBA" id="ARBA00023002"/>
    </source>
</evidence>
<feature type="domain" description="Polyphenol oxidase central" evidence="7">
    <location>
        <begin position="148"/>
        <end position="173"/>
    </location>
</feature>
<dbReference type="GO" id="GO:0004097">
    <property type="term" value="F:catechol oxidase activity"/>
    <property type="evidence" value="ECO:0007669"/>
    <property type="project" value="InterPro"/>
</dbReference>
<dbReference type="AlphaFoldDB" id="A5B6C2"/>
<evidence type="ECO:0000313" key="8">
    <source>
        <dbReference type="EMBL" id="CAN69738.1"/>
    </source>
</evidence>
<comment type="similarity">
    <text evidence="2">Belongs to the tyrosinase family.</text>
</comment>
<dbReference type="InterPro" id="IPR022739">
    <property type="entry name" value="Polyphenol_oxidase_cen"/>
</dbReference>
<dbReference type="Gene3D" id="1.10.1280.10">
    <property type="entry name" value="Di-copper center containing domain from catechol oxidase"/>
    <property type="match status" value="2"/>
</dbReference>
<evidence type="ECO:0000256" key="3">
    <source>
        <dbReference type="ARBA" id="ARBA00022723"/>
    </source>
</evidence>
<feature type="domain" description="Tyrosinase copper-binding" evidence="6">
    <location>
        <begin position="111"/>
        <end position="139"/>
    </location>
</feature>
<dbReference type="InterPro" id="IPR002227">
    <property type="entry name" value="Tyrosinase_Cu-bd"/>
</dbReference>
<dbReference type="EMBL" id="AM448108">
    <property type="protein sequence ID" value="CAN69738.1"/>
    <property type="molecule type" value="Genomic_DNA"/>
</dbReference>
<keyword evidence="4" id="KW-0560">Oxidoreductase</keyword>
<comment type="cofactor">
    <cofactor evidence="1">
        <name>Cu(2+)</name>
        <dbReference type="ChEBI" id="CHEBI:29036"/>
    </cofactor>
</comment>
<dbReference type="GO" id="GO:0046872">
    <property type="term" value="F:metal ion binding"/>
    <property type="evidence" value="ECO:0007669"/>
    <property type="project" value="UniProtKB-KW"/>
</dbReference>
<evidence type="ECO:0000256" key="5">
    <source>
        <dbReference type="ARBA" id="ARBA00023008"/>
    </source>
</evidence>
<proteinExistence type="inferred from homology"/>
<organism evidence="8">
    <name type="scientific">Vitis vinifera</name>
    <name type="common">Grape</name>
    <dbReference type="NCBI Taxonomy" id="29760"/>
    <lineage>
        <taxon>Eukaryota</taxon>
        <taxon>Viridiplantae</taxon>
        <taxon>Streptophyta</taxon>
        <taxon>Embryophyta</taxon>
        <taxon>Tracheophyta</taxon>
        <taxon>Spermatophyta</taxon>
        <taxon>Magnoliopsida</taxon>
        <taxon>eudicotyledons</taxon>
        <taxon>Gunneridae</taxon>
        <taxon>Pentapetalae</taxon>
        <taxon>rosids</taxon>
        <taxon>Vitales</taxon>
        <taxon>Vitaceae</taxon>
        <taxon>Viteae</taxon>
        <taxon>Vitis</taxon>
    </lineage>
</organism>
<dbReference type="InterPro" id="IPR050316">
    <property type="entry name" value="Tyrosinase/Hemocyanin"/>
</dbReference>
<dbReference type="SUPFAM" id="SSF48056">
    <property type="entry name" value="Di-copper centre-containing domain"/>
    <property type="match status" value="1"/>
</dbReference>
<protein>
    <submittedName>
        <fullName evidence="8">Uncharacterized protein</fullName>
    </submittedName>
</protein>
<gene>
    <name evidence="8" type="ORF">VITISV_008339</name>
</gene>
<evidence type="ECO:0000259" key="6">
    <source>
        <dbReference type="Pfam" id="PF00264"/>
    </source>
</evidence>
<evidence type="ECO:0000259" key="7">
    <source>
        <dbReference type="Pfam" id="PF12142"/>
    </source>
</evidence>
<dbReference type="InterPro" id="IPR008922">
    <property type="entry name" value="Di-copper_centre_dom_sf"/>
</dbReference>
<name>A5B6C2_VITVI</name>
<dbReference type="PANTHER" id="PTHR11474:SF76">
    <property type="entry name" value="SHKT DOMAIN-CONTAINING PROTEIN"/>
    <property type="match status" value="1"/>
</dbReference>